<proteinExistence type="predicted"/>
<accession>A0ABW0I9V6</accession>
<name>A0ABW0I9V6_9BACT</name>
<reference evidence="3" key="1">
    <citation type="journal article" date="2019" name="Int. J. Syst. Evol. Microbiol.">
        <title>The Global Catalogue of Microorganisms (GCM) 10K type strain sequencing project: providing services to taxonomists for standard genome sequencing and annotation.</title>
        <authorList>
            <consortium name="The Broad Institute Genomics Platform"/>
            <consortium name="The Broad Institute Genome Sequencing Center for Infectious Disease"/>
            <person name="Wu L."/>
            <person name="Ma J."/>
        </authorList>
    </citation>
    <scope>NUCLEOTIDE SEQUENCE [LARGE SCALE GENOMIC DNA]</scope>
    <source>
        <strain evidence="3">CCUG 55250</strain>
    </source>
</reference>
<comment type="caution">
    <text evidence="2">The sequence shown here is derived from an EMBL/GenBank/DDBJ whole genome shotgun (WGS) entry which is preliminary data.</text>
</comment>
<evidence type="ECO:0000313" key="3">
    <source>
        <dbReference type="Proteomes" id="UP001596106"/>
    </source>
</evidence>
<dbReference type="CDD" id="cd15482">
    <property type="entry name" value="Sialidase_non-viral"/>
    <property type="match status" value="1"/>
</dbReference>
<dbReference type="InterPro" id="IPR036278">
    <property type="entry name" value="Sialidase_sf"/>
</dbReference>
<feature type="signal peptide" evidence="1">
    <location>
        <begin position="1"/>
        <end position="21"/>
    </location>
</feature>
<keyword evidence="3" id="KW-1185">Reference proteome</keyword>
<feature type="chain" id="PRO_5047343059" description="Exo-alpha-sialidase" evidence="1">
    <location>
        <begin position="22"/>
        <end position="349"/>
    </location>
</feature>
<gene>
    <name evidence="2" type="ORF">ACFPMF_08255</name>
</gene>
<evidence type="ECO:0008006" key="4">
    <source>
        <dbReference type="Google" id="ProtNLM"/>
    </source>
</evidence>
<protein>
    <recommendedName>
        <fullName evidence="4">Exo-alpha-sialidase</fullName>
    </recommendedName>
</protein>
<dbReference type="EMBL" id="JBHSMA010000002">
    <property type="protein sequence ID" value="MFC5409293.1"/>
    <property type="molecule type" value="Genomic_DNA"/>
</dbReference>
<organism evidence="2 3">
    <name type="scientific">Larkinella bovis</name>
    <dbReference type="NCBI Taxonomy" id="683041"/>
    <lineage>
        <taxon>Bacteria</taxon>
        <taxon>Pseudomonadati</taxon>
        <taxon>Bacteroidota</taxon>
        <taxon>Cytophagia</taxon>
        <taxon>Cytophagales</taxon>
        <taxon>Spirosomataceae</taxon>
        <taxon>Larkinella</taxon>
    </lineage>
</organism>
<dbReference type="RefSeq" id="WP_379843015.1">
    <property type="nucleotide sequence ID" value="NZ_JBHSMA010000002.1"/>
</dbReference>
<dbReference type="Gene3D" id="2.120.10.10">
    <property type="match status" value="1"/>
</dbReference>
<evidence type="ECO:0000313" key="2">
    <source>
        <dbReference type="EMBL" id="MFC5409293.1"/>
    </source>
</evidence>
<sequence length="349" mass="39602">MKIGKYILLWLGLMGVATVHAQQSDEISVTKIWDKSPHDAFPDLIKFKNYYYCTVREASDHVSNKSDGKVRVIRSKDGKQWESVNLFESDTEDVREARLSVRPDGTLMAIVAAGKFRDGRYWTLTPYASFSDKAGENFTPLQKVTYGTGIQPTLDWIWRVTWHKGVGYGVMYSITYTDVNGKWKRDMYAQVLKTTDGKRFDKVADLPVGGSPNEATIRFDAKGKMYIVIRRETEDQLGVLYASLPPYQNWSYEKLNIRLGGPNFLFLDKNHFVLGTRFHEAKGASTALHVMDLKGNIKKTITLPSSGDNSYPGLVIEKDTLLVAYYSSHEKKSSIYLARVPLKLLRVTD</sequence>
<keyword evidence="1" id="KW-0732">Signal</keyword>
<evidence type="ECO:0000256" key="1">
    <source>
        <dbReference type="SAM" id="SignalP"/>
    </source>
</evidence>
<dbReference type="SUPFAM" id="SSF50939">
    <property type="entry name" value="Sialidases"/>
    <property type="match status" value="1"/>
</dbReference>
<dbReference type="Proteomes" id="UP001596106">
    <property type="component" value="Unassembled WGS sequence"/>
</dbReference>